<evidence type="ECO:0000313" key="7">
    <source>
        <dbReference type="Ensembl" id="ENSLLEP00000015963.1"/>
    </source>
</evidence>
<evidence type="ECO:0000313" key="8">
    <source>
        <dbReference type="Proteomes" id="UP000694569"/>
    </source>
</evidence>
<proteinExistence type="inferred from homology"/>
<evidence type="ECO:0000256" key="1">
    <source>
        <dbReference type="ARBA" id="ARBA00004613"/>
    </source>
</evidence>
<dbReference type="GeneTree" id="ENSGT00940000156618"/>
<feature type="chain" id="PRO_5034562114" evidence="6">
    <location>
        <begin position="22"/>
        <end position="164"/>
    </location>
</feature>
<dbReference type="InterPro" id="IPR020440">
    <property type="entry name" value="IL-17_chr"/>
</dbReference>
<reference evidence="7" key="1">
    <citation type="submission" date="2025-08" db="UniProtKB">
        <authorList>
            <consortium name="Ensembl"/>
        </authorList>
    </citation>
    <scope>IDENTIFICATION</scope>
</reference>
<evidence type="ECO:0000256" key="2">
    <source>
        <dbReference type="ARBA" id="ARBA00007236"/>
    </source>
</evidence>
<dbReference type="Pfam" id="PF06083">
    <property type="entry name" value="IL17"/>
    <property type="match status" value="1"/>
</dbReference>
<dbReference type="GO" id="GO:0006954">
    <property type="term" value="P:inflammatory response"/>
    <property type="evidence" value="ECO:0007669"/>
    <property type="project" value="InterPro"/>
</dbReference>
<dbReference type="GO" id="GO:0005615">
    <property type="term" value="C:extracellular space"/>
    <property type="evidence" value="ECO:0007669"/>
    <property type="project" value="UniProtKB-KW"/>
</dbReference>
<evidence type="ECO:0000256" key="6">
    <source>
        <dbReference type="SAM" id="SignalP"/>
    </source>
</evidence>
<evidence type="ECO:0000256" key="4">
    <source>
        <dbReference type="ARBA" id="ARBA00022525"/>
    </source>
</evidence>
<evidence type="ECO:0000256" key="3">
    <source>
        <dbReference type="ARBA" id="ARBA00022514"/>
    </source>
</evidence>
<organism evidence="7 8">
    <name type="scientific">Leptobrachium leishanense</name>
    <name type="common">Leishan spiny toad</name>
    <dbReference type="NCBI Taxonomy" id="445787"/>
    <lineage>
        <taxon>Eukaryota</taxon>
        <taxon>Metazoa</taxon>
        <taxon>Chordata</taxon>
        <taxon>Craniata</taxon>
        <taxon>Vertebrata</taxon>
        <taxon>Euteleostomi</taxon>
        <taxon>Amphibia</taxon>
        <taxon>Batrachia</taxon>
        <taxon>Anura</taxon>
        <taxon>Pelobatoidea</taxon>
        <taxon>Megophryidae</taxon>
        <taxon>Leptobrachium</taxon>
    </lineage>
</organism>
<dbReference type="PRINTS" id="PR01932">
    <property type="entry name" value="INTRLEUKIN17"/>
</dbReference>
<evidence type="ECO:0000256" key="5">
    <source>
        <dbReference type="ARBA" id="ARBA00022729"/>
    </source>
</evidence>
<dbReference type="OrthoDB" id="6093351at2759"/>
<accession>A0A8C5MR93</accession>
<dbReference type="AlphaFoldDB" id="A0A8C5MR93"/>
<keyword evidence="8" id="KW-1185">Reference proteome</keyword>
<dbReference type="Proteomes" id="UP000694569">
    <property type="component" value="Unplaced"/>
</dbReference>
<name>A0A8C5MR93_9ANUR</name>
<dbReference type="Ensembl" id="ENSLLET00000016574.1">
    <property type="protein sequence ID" value="ENSLLEP00000015963.1"/>
    <property type="gene ID" value="ENSLLEG00000010161.1"/>
</dbReference>
<dbReference type="InterPro" id="IPR029034">
    <property type="entry name" value="Cystine-knot_cytokine"/>
</dbReference>
<feature type="signal peptide" evidence="6">
    <location>
        <begin position="1"/>
        <end position="21"/>
    </location>
</feature>
<comment type="similarity">
    <text evidence="2">Belongs to the IL-17 family.</text>
</comment>
<protein>
    <submittedName>
        <fullName evidence="7">Uncharacterized protein</fullName>
    </submittedName>
</protein>
<comment type="subcellular location">
    <subcellularLocation>
        <location evidence="1">Secreted</location>
    </subcellularLocation>
</comment>
<dbReference type="GO" id="GO:0005125">
    <property type="term" value="F:cytokine activity"/>
    <property type="evidence" value="ECO:0007669"/>
    <property type="project" value="UniProtKB-KW"/>
</dbReference>
<keyword evidence="3" id="KW-0202">Cytokine</keyword>
<sequence>MAFRNLTLLLLPVVLLGFCSPSLLPEEHVGDEEEQEFPLLPDSKCPGRRVRRLPHKINLDVSVIDTTYIDSLEQILDSQSGSPAPWDFSLNIDPNRYPYVISEANCHSFSCIDSDGTQNPDLTSVPILQDIMVLNKEQRDCAIVFKLETQRVTVGCTCVRPVSV</sequence>
<keyword evidence="5 6" id="KW-0732">Signal</keyword>
<dbReference type="SUPFAM" id="SSF57501">
    <property type="entry name" value="Cystine-knot cytokines"/>
    <property type="match status" value="1"/>
</dbReference>
<reference evidence="7" key="2">
    <citation type="submission" date="2025-09" db="UniProtKB">
        <authorList>
            <consortium name="Ensembl"/>
        </authorList>
    </citation>
    <scope>IDENTIFICATION</scope>
</reference>
<dbReference type="InterPro" id="IPR010345">
    <property type="entry name" value="IL-17_fam"/>
</dbReference>
<keyword evidence="4" id="KW-0964">Secreted</keyword>
<dbReference type="Gene3D" id="2.10.90.10">
    <property type="entry name" value="Cystine-knot cytokines"/>
    <property type="match status" value="1"/>
</dbReference>